<evidence type="ECO:0000313" key="2">
    <source>
        <dbReference type="Proteomes" id="UP000054190"/>
    </source>
</evidence>
<feature type="non-terminal residue" evidence="1">
    <location>
        <position position="1"/>
    </location>
</feature>
<protein>
    <recommendedName>
        <fullName evidence="3">Nidogen G2 beta-barrel domain-containing protein</fullName>
    </recommendedName>
</protein>
<accession>A0A093F801</accession>
<name>A0A093F801_TYTAL</name>
<dbReference type="EMBL" id="KK389822">
    <property type="protein sequence ID" value="KFV53807.1"/>
    <property type="molecule type" value="Genomic_DNA"/>
</dbReference>
<dbReference type="Proteomes" id="UP000054190">
    <property type="component" value="Unassembled WGS sequence"/>
</dbReference>
<proteinExistence type="predicted"/>
<sequence length="52" mass="6212">KLHQGRFTLDIRKNFVIEGVIKHWNRMPREVLGSSSLEVFKRRVDVAFRDMV</sequence>
<organism evidence="1 2">
    <name type="scientific">Tyto alba</name>
    <name type="common">Barn owl</name>
    <dbReference type="NCBI Taxonomy" id="56313"/>
    <lineage>
        <taxon>Eukaryota</taxon>
        <taxon>Metazoa</taxon>
        <taxon>Chordata</taxon>
        <taxon>Craniata</taxon>
        <taxon>Vertebrata</taxon>
        <taxon>Euteleostomi</taxon>
        <taxon>Archelosauria</taxon>
        <taxon>Archosauria</taxon>
        <taxon>Dinosauria</taxon>
        <taxon>Saurischia</taxon>
        <taxon>Theropoda</taxon>
        <taxon>Coelurosauria</taxon>
        <taxon>Aves</taxon>
        <taxon>Neognathae</taxon>
        <taxon>Neoaves</taxon>
        <taxon>Telluraves</taxon>
        <taxon>Strigiformes</taxon>
        <taxon>Tytonidae</taxon>
        <taxon>Tyto</taxon>
    </lineage>
</organism>
<reference evidence="1 2" key="1">
    <citation type="submission" date="2014-04" db="EMBL/GenBank/DDBJ databases">
        <title>Genome evolution of avian class.</title>
        <authorList>
            <person name="Zhang G."/>
            <person name="Li C."/>
        </authorList>
    </citation>
    <scope>NUCLEOTIDE SEQUENCE [LARGE SCALE GENOMIC DNA]</scope>
    <source>
        <strain evidence="1">BGI_N341</strain>
    </source>
</reference>
<keyword evidence="2" id="KW-1185">Reference proteome</keyword>
<feature type="non-terminal residue" evidence="1">
    <location>
        <position position="52"/>
    </location>
</feature>
<dbReference type="AlphaFoldDB" id="A0A093F801"/>
<gene>
    <name evidence="1" type="ORF">N341_12705</name>
</gene>
<evidence type="ECO:0000313" key="1">
    <source>
        <dbReference type="EMBL" id="KFV53807.1"/>
    </source>
</evidence>
<evidence type="ECO:0008006" key="3">
    <source>
        <dbReference type="Google" id="ProtNLM"/>
    </source>
</evidence>